<dbReference type="AlphaFoldDB" id="A0A3A4KJD5"/>
<proteinExistence type="predicted"/>
<keyword evidence="2" id="KW-1185">Reference proteome</keyword>
<name>A0A3A4KJD5_9NOCA</name>
<dbReference type="RefSeq" id="WP_120044876.1">
    <property type="nucleotide sequence ID" value="NZ_QZFU01000045.1"/>
</dbReference>
<protein>
    <submittedName>
        <fullName evidence="1">Uncharacterized protein</fullName>
    </submittedName>
</protein>
<dbReference type="EMBL" id="QZFU01000045">
    <property type="protein sequence ID" value="RJO69293.1"/>
    <property type="molecule type" value="Genomic_DNA"/>
</dbReference>
<dbReference type="Proteomes" id="UP000266677">
    <property type="component" value="Unassembled WGS sequence"/>
</dbReference>
<evidence type="ECO:0000313" key="2">
    <source>
        <dbReference type="Proteomes" id="UP000266677"/>
    </source>
</evidence>
<dbReference type="OrthoDB" id="4527483at2"/>
<evidence type="ECO:0000313" key="1">
    <source>
        <dbReference type="EMBL" id="RJO69293.1"/>
    </source>
</evidence>
<reference evidence="1 2" key="1">
    <citation type="submission" date="2018-09" db="EMBL/GenBank/DDBJ databases">
        <title>YIM PH21274 draft genome.</title>
        <authorList>
            <person name="Miao C."/>
        </authorList>
    </citation>
    <scope>NUCLEOTIDE SEQUENCE [LARGE SCALE GENOMIC DNA]</scope>
    <source>
        <strain evidence="1 2">YIM PH 21724</strain>
    </source>
</reference>
<accession>A0A3A4KJD5</accession>
<comment type="caution">
    <text evidence="1">The sequence shown here is derived from an EMBL/GenBank/DDBJ whole genome shotgun (WGS) entry which is preliminary data.</text>
</comment>
<gene>
    <name evidence="1" type="ORF">D5S18_32145</name>
</gene>
<organism evidence="1 2">
    <name type="scientific">Nocardia panacis</name>
    <dbReference type="NCBI Taxonomy" id="2340916"/>
    <lineage>
        <taxon>Bacteria</taxon>
        <taxon>Bacillati</taxon>
        <taxon>Actinomycetota</taxon>
        <taxon>Actinomycetes</taxon>
        <taxon>Mycobacteriales</taxon>
        <taxon>Nocardiaceae</taxon>
        <taxon>Nocardia</taxon>
    </lineage>
</organism>
<sequence>MAEVLGDYAFNFLLRTMIPLVVAPLGGLPPRGVQLRGVVRVGDERVRMVLSEDAQMGPGVAVEFDLARGAGSTEVVPMMDHLRAVVAPRLGELMGTDQPVRDCHSNVVVQAKDTGFDGPAAAMHYDQEIFRLFTLLVNGGGIVAHDEDYTFGGFMFRSDHVCRIYIRVTETDLVYGFDAPIDGEHGPGTYGYNYLPLELAPLTRTGDLASKPVVDDADEYCTAVVDLSTWVGH</sequence>